<proteinExistence type="predicted"/>
<feature type="compositionally biased region" description="Polar residues" evidence="1">
    <location>
        <begin position="1051"/>
        <end position="1066"/>
    </location>
</feature>
<organism evidence="2 3">
    <name type="scientific">Hymenolepis diminuta</name>
    <name type="common">Rat tapeworm</name>
    <dbReference type="NCBI Taxonomy" id="6216"/>
    <lineage>
        <taxon>Eukaryota</taxon>
        <taxon>Metazoa</taxon>
        <taxon>Spiralia</taxon>
        <taxon>Lophotrochozoa</taxon>
        <taxon>Platyhelminthes</taxon>
        <taxon>Cestoda</taxon>
        <taxon>Eucestoda</taxon>
        <taxon>Cyclophyllidea</taxon>
        <taxon>Hymenolepididae</taxon>
        <taxon>Hymenolepis</taxon>
    </lineage>
</organism>
<feature type="compositionally biased region" description="Polar residues" evidence="1">
    <location>
        <begin position="1144"/>
        <end position="1164"/>
    </location>
</feature>
<feature type="region of interest" description="Disordered" evidence="1">
    <location>
        <begin position="781"/>
        <end position="942"/>
    </location>
</feature>
<feature type="region of interest" description="Disordered" evidence="1">
    <location>
        <begin position="493"/>
        <end position="768"/>
    </location>
</feature>
<feature type="compositionally biased region" description="Polar residues" evidence="1">
    <location>
        <begin position="508"/>
        <end position="524"/>
    </location>
</feature>
<evidence type="ECO:0000256" key="1">
    <source>
        <dbReference type="SAM" id="MobiDB-lite"/>
    </source>
</evidence>
<feature type="compositionally biased region" description="Polar residues" evidence="1">
    <location>
        <begin position="588"/>
        <end position="605"/>
    </location>
</feature>
<dbReference type="AlphaFoldDB" id="A0A564YPL5"/>
<feature type="compositionally biased region" description="Low complexity" evidence="1">
    <location>
        <begin position="525"/>
        <end position="545"/>
    </location>
</feature>
<feature type="compositionally biased region" description="Low complexity" evidence="1">
    <location>
        <begin position="664"/>
        <end position="705"/>
    </location>
</feature>
<feature type="compositionally biased region" description="Polar residues" evidence="1">
    <location>
        <begin position="331"/>
        <end position="359"/>
    </location>
</feature>
<feature type="compositionally biased region" description="Polar residues" evidence="1">
    <location>
        <begin position="372"/>
        <end position="386"/>
    </location>
</feature>
<keyword evidence="3" id="KW-1185">Reference proteome</keyword>
<feature type="region of interest" description="Disordered" evidence="1">
    <location>
        <begin position="328"/>
        <end position="467"/>
    </location>
</feature>
<dbReference type="Proteomes" id="UP000321570">
    <property type="component" value="Unassembled WGS sequence"/>
</dbReference>
<feature type="compositionally biased region" description="Polar residues" evidence="1">
    <location>
        <begin position="706"/>
        <end position="721"/>
    </location>
</feature>
<feature type="compositionally biased region" description="Polar residues" evidence="1">
    <location>
        <begin position="166"/>
        <end position="187"/>
    </location>
</feature>
<feature type="compositionally biased region" description="Polar residues" evidence="1">
    <location>
        <begin position="561"/>
        <end position="581"/>
    </location>
</feature>
<feature type="compositionally biased region" description="Low complexity" evidence="1">
    <location>
        <begin position="100"/>
        <end position="112"/>
    </location>
</feature>
<sequence length="1185" mass="127697">FENSGGGGGGGSSGLPSDVASPPPKPQSQVSAQSPFSAIQSEPQTAYSARTQQFPPPSTPRPSAPMMPQQRPQQFYVPHQQQQLGYSPPESAPPPPPYPGSSSRQPSQTQSPVGWRPQAQPQLSQRYPPPTQYQSQMTYLSPGQQQQQRFTGGYRGMSPNLMPAVPSSSGGSRQSPYPSYETAQQMPPSVVPAPEGGLLSNQQLKTMLRRDLSPRRTMEMPLGVPGGSQQQIPGDVLVPPVLQTQPQTPLPPGFEGGPAISGASGANFVSRRLNSEKWGDEERLGERSSIAPVLYANIMHPTLKAQYPDSRTRFREIQKLWRRLPSDRRSQFVTQARANKTQSRAANTSPRDSGASMHSQHLMMQAAGSGVGTSLSPHVPYSQQPPSAGMPPGAPVGGRSSGGNTTPILPNYAPSPVAARHQPPFLQPQRPPHQMMQQQHISPSSQLSVQSPMQPRVADSSAFSNPVETDQHTLGITQEGEGGSSAIVVEAPVASQRQSPVSAEEQPEQQQPHGTSHFQPQQRDPPSVSASQPSPSLSPSSSILGGSAGGSQRRGGPTSLPPASSHSTEPVSPATPFQQQPYAAVGTPDQSVMSRLPSTPQQQQGAYLPPPLPPPPPAWPTVGSVNSPMPPPLPSSSQQQQQQHVRWSSGIVGGGHASPLSPAQQQQQLMYQQQQQRQQQEMLHQHHYQQQQQQQQQHYIQQPQQTRYATGSMVQQASTPMPQHYGGGVHGPSIHQSGHMNSPSQLSQSSTSLQSPTQPTGPSPGDRERQRLREILAMKMSMSSNPSQPTVPQQSQQQPTQRMYQHPQQQQQMYSHPGSNYPYPAAPPQRHMRPPAPGSFYPGSPSQQQLGFAHTPSPSFESNFIMQQQQQTTRCSSGSSPSVVASPGSGVPGGGGVQPSLCSPPVLPATSVGVGHHQHPHHHTHPETAPPPPPPYQTSTSATAVALDSPHRSPYHAKTPTPCTTTSVEEAGFEPPVIFSRVGTGAVKERPRFIPQQQIQSADTGGSSGEMVAPPQSVAYSQQRMSQQGQEQIPSMGGQAPQYESEYRYHQSPSQQMELHAQTKQTSQFFPAPQRRQSPIEAAVSVSNHSDCPAQYLISESQPSQHYNMGYLPPSYSRVSQPVPGYPSPAQTANHSIYEQTTLLQQQGPSPYATAQTTYTVTPQSPYPGHIPDDQSSHPGEENMQ</sequence>
<feature type="compositionally biased region" description="Polar residues" evidence="1">
    <location>
        <begin position="27"/>
        <end position="49"/>
    </location>
</feature>
<dbReference type="EMBL" id="CABIJS010000321">
    <property type="protein sequence ID" value="VUZ48929.1"/>
    <property type="molecule type" value="Genomic_DNA"/>
</dbReference>
<protein>
    <submittedName>
        <fullName evidence="2">Uncharacterized protein</fullName>
    </submittedName>
</protein>
<feature type="compositionally biased region" description="Low complexity" evidence="1">
    <location>
        <begin position="66"/>
        <end position="89"/>
    </location>
</feature>
<feature type="compositionally biased region" description="Low complexity" evidence="1">
    <location>
        <begin position="742"/>
        <end position="764"/>
    </location>
</feature>
<feature type="compositionally biased region" description="Low complexity" evidence="1">
    <location>
        <begin position="876"/>
        <end position="889"/>
    </location>
</feature>
<dbReference type="InterPro" id="IPR036910">
    <property type="entry name" value="HMG_box_dom_sf"/>
</dbReference>
<feature type="compositionally biased region" description="Pro residues" evidence="1">
    <location>
        <begin position="90"/>
        <end position="99"/>
    </location>
</feature>
<feature type="compositionally biased region" description="Low complexity" evidence="1">
    <location>
        <begin position="783"/>
        <end position="814"/>
    </location>
</feature>
<feature type="compositionally biased region" description="Pro residues" evidence="1">
    <location>
        <begin position="608"/>
        <end position="619"/>
    </location>
</feature>
<feature type="compositionally biased region" description="Polar residues" evidence="1">
    <location>
        <begin position="132"/>
        <end position="150"/>
    </location>
</feature>
<feature type="compositionally biased region" description="Pro residues" evidence="1">
    <location>
        <begin position="54"/>
        <end position="65"/>
    </location>
</feature>
<dbReference type="Gene3D" id="1.10.30.10">
    <property type="entry name" value="High mobility group box domain"/>
    <property type="match status" value="1"/>
</dbReference>
<feature type="compositionally biased region" description="Polar residues" evidence="1">
    <location>
        <begin position="844"/>
        <end position="875"/>
    </location>
</feature>
<evidence type="ECO:0000313" key="2">
    <source>
        <dbReference type="EMBL" id="VUZ48929.1"/>
    </source>
</evidence>
<gene>
    <name evidence="2" type="ORF">WMSIL1_LOCUS8183</name>
</gene>
<feature type="compositionally biased region" description="Low complexity" evidence="1">
    <location>
        <begin position="432"/>
        <end position="446"/>
    </location>
</feature>
<evidence type="ECO:0000313" key="3">
    <source>
        <dbReference type="Proteomes" id="UP000321570"/>
    </source>
</evidence>
<accession>A0A564YPL5</accession>
<feature type="compositionally biased region" description="Gly residues" evidence="1">
    <location>
        <begin position="1"/>
        <end position="13"/>
    </location>
</feature>
<feature type="non-terminal residue" evidence="2">
    <location>
        <position position="1"/>
    </location>
</feature>
<name>A0A564YPL5_HYMDI</name>
<feature type="region of interest" description="Disordered" evidence="1">
    <location>
        <begin position="1"/>
        <end position="201"/>
    </location>
</feature>
<feature type="region of interest" description="Disordered" evidence="1">
    <location>
        <begin position="1024"/>
        <end position="1066"/>
    </location>
</feature>
<feature type="compositionally biased region" description="Basic and acidic residues" evidence="1">
    <location>
        <begin position="1171"/>
        <end position="1185"/>
    </location>
</feature>
<feature type="region of interest" description="Disordered" evidence="1">
    <location>
        <begin position="1144"/>
        <end position="1185"/>
    </location>
</feature>
<reference evidence="2 3" key="1">
    <citation type="submission" date="2019-07" db="EMBL/GenBank/DDBJ databases">
        <authorList>
            <person name="Jastrzebski P J."/>
            <person name="Paukszto L."/>
            <person name="Jastrzebski P J."/>
        </authorList>
    </citation>
    <scope>NUCLEOTIDE SEQUENCE [LARGE SCALE GENOMIC DNA]</scope>
    <source>
        <strain evidence="2 3">WMS-il1</strain>
    </source>
</reference>